<name>I7G6R2_MACFA</name>
<protein>
    <submittedName>
        <fullName evidence="1">Macaca fascicularis brain cDNA, clone: QflA-21030</fullName>
    </submittedName>
</protein>
<organism evidence="1">
    <name type="scientific">Macaca fascicularis</name>
    <name type="common">Crab-eating macaque</name>
    <name type="synonym">Cynomolgus monkey</name>
    <dbReference type="NCBI Taxonomy" id="9541"/>
    <lineage>
        <taxon>Eukaryota</taxon>
        <taxon>Metazoa</taxon>
        <taxon>Chordata</taxon>
        <taxon>Craniata</taxon>
        <taxon>Vertebrata</taxon>
        <taxon>Euteleostomi</taxon>
        <taxon>Mammalia</taxon>
        <taxon>Eutheria</taxon>
        <taxon>Euarchontoglires</taxon>
        <taxon>Primates</taxon>
        <taxon>Haplorrhini</taxon>
        <taxon>Catarrhini</taxon>
        <taxon>Cercopithecidae</taxon>
        <taxon>Cercopithecinae</taxon>
        <taxon>Macaca</taxon>
    </lineage>
</organism>
<accession>I7G6R2</accession>
<proteinExistence type="evidence at transcript level"/>
<evidence type="ECO:0000313" key="1">
    <source>
        <dbReference type="EMBL" id="BAE90166.1"/>
    </source>
</evidence>
<dbReference type="EMBL" id="AB173104">
    <property type="protein sequence ID" value="BAE90166.1"/>
    <property type="molecule type" value="mRNA"/>
</dbReference>
<dbReference type="AlphaFoldDB" id="I7G6R2"/>
<reference evidence="1" key="1">
    <citation type="journal article" date="2007" name="PLoS Biol.">
        <title>Rate of evolution in brain-expressed genes in humans and other primates.</title>
        <authorList>
            <person name="Wang H.-Y."/>
            <person name="Chien H.-C."/>
            <person name="Osada N."/>
            <person name="Hashimoto K."/>
            <person name="Sugano S."/>
            <person name="Gojobori T."/>
            <person name="Chou C.-K."/>
            <person name="Tsai S.-F."/>
            <person name="Wu C.-I."/>
            <person name="Shen C.-K.J."/>
        </authorList>
    </citation>
    <scope>NUCLEOTIDE SEQUENCE</scope>
</reference>
<sequence length="54" mass="6245">MIYISFLSLERPRYFQDLTCFLFPPDSWKPGTPSHSFVFLALNFSHGQVANSSF</sequence>